<evidence type="ECO:0000256" key="1">
    <source>
        <dbReference type="ARBA" id="ARBA00022618"/>
    </source>
</evidence>
<dbReference type="PANTHER" id="PTHR35798">
    <property type="entry name" value="CELL DIVISION PROTEIN SEPF"/>
    <property type="match status" value="1"/>
</dbReference>
<dbReference type="InterPro" id="IPR023052">
    <property type="entry name" value="Cell_div_SepF"/>
</dbReference>
<dbReference type="GO" id="GO:0005737">
    <property type="term" value="C:cytoplasm"/>
    <property type="evidence" value="ECO:0007669"/>
    <property type="project" value="UniProtKB-SubCell"/>
</dbReference>
<comment type="similarity">
    <text evidence="5">Belongs to the SepF family.</text>
</comment>
<name>A0A366EHN2_9BACI</name>
<accession>A0A366EHN2</accession>
<dbReference type="RefSeq" id="WP_079709375.1">
    <property type="nucleotide sequence ID" value="NZ_BAABQN010000001.1"/>
</dbReference>
<keyword evidence="8" id="KW-1185">Reference proteome</keyword>
<feature type="compositionally biased region" description="Polar residues" evidence="6">
    <location>
        <begin position="31"/>
        <end position="49"/>
    </location>
</feature>
<dbReference type="GO" id="GO:0043093">
    <property type="term" value="P:FtsZ-dependent cytokinesis"/>
    <property type="evidence" value="ECO:0007669"/>
    <property type="project" value="UniProtKB-UniRule"/>
</dbReference>
<dbReference type="AlphaFoldDB" id="A0A366EHN2"/>
<dbReference type="STRING" id="200904.GCA_900168775_01493"/>
<dbReference type="InterPro" id="IPR038594">
    <property type="entry name" value="SepF-like_sf"/>
</dbReference>
<dbReference type="Gene3D" id="3.30.110.150">
    <property type="entry name" value="SepF-like protein"/>
    <property type="match status" value="1"/>
</dbReference>
<dbReference type="OrthoDB" id="9815206at2"/>
<dbReference type="GO" id="GO:0000917">
    <property type="term" value="P:division septum assembly"/>
    <property type="evidence" value="ECO:0007669"/>
    <property type="project" value="UniProtKB-KW"/>
</dbReference>
<dbReference type="PANTHER" id="PTHR35798:SF1">
    <property type="entry name" value="CELL DIVISION PROTEIN SEPF"/>
    <property type="match status" value="1"/>
</dbReference>
<dbReference type="Proteomes" id="UP000252254">
    <property type="component" value="Unassembled WGS sequence"/>
</dbReference>
<keyword evidence="2 5" id="KW-0717">Septation</keyword>
<protein>
    <recommendedName>
        <fullName evidence="5">Cell division protein SepF</fullName>
    </recommendedName>
</protein>
<evidence type="ECO:0000256" key="6">
    <source>
        <dbReference type="SAM" id="MobiDB-lite"/>
    </source>
</evidence>
<dbReference type="InterPro" id="IPR007561">
    <property type="entry name" value="Cell_div_SepF/SepF-rel"/>
</dbReference>
<dbReference type="HAMAP" id="MF_01197">
    <property type="entry name" value="SepF"/>
    <property type="match status" value="1"/>
</dbReference>
<reference evidence="7 8" key="1">
    <citation type="submission" date="2018-06" db="EMBL/GenBank/DDBJ databases">
        <title>Genomic Encyclopedia of Type Strains, Phase IV (KMG-IV): sequencing the most valuable type-strain genomes for metagenomic binning, comparative biology and taxonomic classification.</title>
        <authorList>
            <person name="Goeker M."/>
        </authorList>
    </citation>
    <scope>NUCLEOTIDE SEQUENCE [LARGE SCALE GENOMIC DNA]</scope>
    <source>
        <strain evidence="7 8">DSM 15140</strain>
    </source>
</reference>
<comment type="caution">
    <text evidence="7">The sequence shown here is derived from an EMBL/GenBank/DDBJ whole genome shotgun (WGS) entry which is preliminary data.</text>
</comment>
<gene>
    <name evidence="5" type="primary">sepF</name>
    <name evidence="7" type="ORF">DES48_101621</name>
</gene>
<evidence type="ECO:0000313" key="8">
    <source>
        <dbReference type="Proteomes" id="UP000252254"/>
    </source>
</evidence>
<evidence type="ECO:0000256" key="4">
    <source>
        <dbReference type="ARBA" id="ARBA00044936"/>
    </source>
</evidence>
<comment type="subunit">
    <text evidence="5">Homodimer. Interacts with FtsZ.</text>
</comment>
<proteinExistence type="inferred from homology"/>
<comment type="subcellular location">
    <subcellularLocation>
        <location evidence="5">Cytoplasm</location>
    </subcellularLocation>
    <text evidence="5">Localizes to the division site, in a FtsZ-dependent manner.</text>
</comment>
<dbReference type="EMBL" id="QNRI01000001">
    <property type="protein sequence ID" value="RBP01874.1"/>
    <property type="molecule type" value="Genomic_DNA"/>
</dbReference>
<evidence type="ECO:0000256" key="3">
    <source>
        <dbReference type="ARBA" id="ARBA00023306"/>
    </source>
</evidence>
<keyword evidence="3 5" id="KW-0131">Cell cycle</keyword>
<evidence type="ECO:0000256" key="2">
    <source>
        <dbReference type="ARBA" id="ARBA00023210"/>
    </source>
</evidence>
<comment type="function">
    <text evidence="4 5">Cell division protein that is part of the divisome complex and is recruited early to the Z-ring. Probably stimulates Z-ring formation, perhaps through the cross-linking of FtsZ protofilaments. Its function overlaps with FtsA.</text>
</comment>
<evidence type="ECO:0000313" key="7">
    <source>
        <dbReference type="EMBL" id="RBP01874.1"/>
    </source>
</evidence>
<dbReference type="Pfam" id="PF04472">
    <property type="entry name" value="SepF"/>
    <property type="match status" value="1"/>
</dbReference>
<evidence type="ECO:0000256" key="5">
    <source>
        <dbReference type="HAMAP-Rule" id="MF_01197"/>
    </source>
</evidence>
<keyword evidence="5" id="KW-0963">Cytoplasm</keyword>
<sequence length="150" mass="17054">MSFKNKFKNLFTVEDDYEYEYEEMNEASEPATDSMSRSNKHNASNNQNVVSLKSVQSSAKVVLCEPRSYDETQEIADHIVNRRSVVINLQRVDFQQAKRIVDFLGGTVYAVSGEMQKLGPHTFLCTPDNVDVSGSITQLISEDEDYEQGW</sequence>
<keyword evidence="1 5" id="KW-0132">Cell division</keyword>
<organism evidence="7 8">
    <name type="scientific">Paraliobacillus ryukyuensis</name>
    <dbReference type="NCBI Taxonomy" id="200904"/>
    <lineage>
        <taxon>Bacteria</taxon>
        <taxon>Bacillati</taxon>
        <taxon>Bacillota</taxon>
        <taxon>Bacilli</taxon>
        <taxon>Bacillales</taxon>
        <taxon>Bacillaceae</taxon>
        <taxon>Paraliobacillus</taxon>
    </lineage>
</organism>
<feature type="region of interest" description="Disordered" evidence="6">
    <location>
        <begin position="23"/>
        <end position="49"/>
    </location>
</feature>